<feature type="signal peptide" evidence="1">
    <location>
        <begin position="1"/>
        <end position="21"/>
    </location>
</feature>
<dbReference type="Proteomes" id="UP000248745">
    <property type="component" value="Unassembled WGS sequence"/>
</dbReference>
<proteinExistence type="predicted"/>
<gene>
    <name evidence="2" type="ORF">DN068_15630</name>
</gene>
<evidence type="ECO:0000313" key="3">
    <source>
        <dbReference type="Proteomes" id="UP000248745"/>
    </source>
</evidence>
<dbReference type="EMBL" id="QKTW01000021">
    <property type="protein sequence ID" value="PZF71938.1"/>
    <property type="molecule type" value="Genomic_DNA"/>
</dbReference>
<protein>
    <submittedName>
        <fullName evidence="2">Uncharacterized protein</fullName>
    </submittedName>
</protein>
<reference evidence="2 3" key="1">
    <citation type="submission" date="2018-06" db="EMBL/GenBank/DDBJ databases">
        <title>Mucibacter soli gen. nov., sp. nov., a new member of the family Chitinophagaceae producing mucin.</title>
        <authorList>
            <person name="Kim M.-K."/>
            <person name="Park S."/>
            <person name="Kim T.-S."/>
            <person name="Joung Y."/>
            <person name="Han J.-H."/>
            <person name="Kim S.B."/>
        </authorList>
    </citation>
    <scope>NUCLEOTIDE SEQUENCE [LARGE SCALE GENOMIC DNA]</scope>
    <source>
        <strain evidence="2 3">R1-15</strain>
    </source>
</reference>
<keyword evidence="3" id="KW-1185">Reference proteome</keyword>
<sequence>MSYPRILLLIFCLLISCSDFAQSGRWYMGVSGAYGVTGNYNTGKINNLRKGFAINGGFSGGYITNKKIELITGLRVVYYDYYMCYRKNGLQLNHQKQEYISLPFGLQYPICSLGKKKWLSPFAAAGIAVDYCVAAQFDRQNVYNATDVAQGSNASDFKRLQLRGFFELGMMGRLNKRVSVYGSLMYSSMLDDNIVNAPEQIRFLAGSLSSFWGTAGVRFYR</sequence>
<keyword evidence="1" id="KW-0732">Signal</keyword>
<evidence type="ECO:0000313" key="2">
    <source>
        <dbReference type="EMBL" id="PZF71938.1"/>
    </source>
</evidence>
<comment type="caution">
    <text evidence="2">The sequence shown here is derived from an EMBL/GenBank/DDBJ whole genome shotgun (WGS) entry which is preliminary data.</text>
</comment>
<dbReference type="PROSITE" id="PS51257">
    <property type="entry name" value="PROKAR_LIPOPROTEIN"/>
    <property type="match status" value="1"/>
</dbReference>
<name>A0A2W2AW74_9BACT</name>
<dbReference type="AlphaFoldDB" id="A0A2W2AW74"/>
<dbReference type="RefSeq" id="WP_110999880.1">
    <property type="nucleotide sequence ID" value="NZ_QKTW01000021.1"/>
</dbReference>
<organism evidence="2 3">
    <name type="scientific">Taibaiella soli</name>
    <dbReference type="NCBI Taxonomy" id="1649169"/>
    <lineage>
        <taxon>Bacteria</taxon>
        <taxon>Pseudomonadati</taxon>
        <taxon>Bacteroidota</taxon>
        <taxon>Chitinophagia</taxon>
        <taxon>Chitinophagales</taxon>
        <taxon>Chitinophagaceae</taxon>
        <taxon>Taibaiella</taxon>
    </lineage>
</organism>
<evidence type="ECO:0000256" key="1">
    <source>
        <dbReference type="SAM" id="SignalP"/>
    </source>
</evidence>
<feature type="chain" id="PRO_5016162208" evidence="1">
    <location>
        <begin position="22"/>
        <end position="221"/>
    </location>
</feature>
<accession>A0A2W2AW74</accession>